<keyword evidence="1" id="KW-1133">Transmembrane helix</keyword>
<dbReference type="EMBL" id="HBUF01595561">
    <property type="protein sequence ID" value="CAG6774657.1"/>
    <property type="molecule type" value="Transcribed_RNA"/>
</dbReference>
<feature type="transmembrane region" description="Helical" evidence="1">
    <location>
        <begin position="62"/>
        <end position="82"/>
    </location>
</feature>
<evidence type="ECO:0000256" key="1">
    <source>
        <dbReference type="SAM" id="Phobius"/>
    </source>
</evidence>
<protein>
    <submittedName>
        <fullName evidence="2">Uncharacterized protein</fullName>
    </submittedName>
</protein>
<accession>A0A8D8SNV5</accession>
<keyword evidence="1" id="KW-0472">Membrane</keyword>
<reference evidence="2" key="1">
    <citation type="submission" date="2021-05" db="EMBL/GenBank/DDBJ databases">
        <authorList>
            <person name="Alioto T."/>
            <person name="Alioto T."/>
            <person name="Gomez Garrido J."/>
        </authorList>
    </citation>
    <scope>NUCLEOTIDE SEQUENCE</scope>
</reference>
<feature type="transmembrane region" description="Helical" evidence="1">
    <location>
        <begin position="105"/>
        <end position="129"/>
    </location>
</feature>
<dbReference type="AlphaFoldDB" id="A0A8D8SNV5"/>
<feature type="transmembrane region" description="Helical" evidence="1">
    <location>
        <begin position="20"/>
        <end position="42"/>
    </location>
</feature>
<dbReference type="EMBL" id="HBUF01063997">
    <property type="protein sequence ID" value="CAG6626967.1"/>
    <property type="molecule type" value="Transcribed_RNA"/>
</dbReference>
<feature type="transmembrane region" description="Helical" evidence="1">
    <location>
        <begin position="141"/>
        <end position="165"/>
    </location>
</feature>
<proteinExistence type="predicted"/>
<dbReference type="EMBL" id="HBUF01225563">
    <property type="protein sequence ID" value="CAG6671242.1"/>
    <property type="molecule type" value="Transcribed_RNA"/>
</dbReference>
<name>A0A8D8SNV5_9HEMI</name>
<evidence type="ECO:0000313" key="2">
    <source>
        <dbReference type="EMBL" id="CAG6671242.1"/>
    </source>
</evidence>
<sequence length="175" mass="20808">MVHYQCINNRSDCIVLTEDFILVEMFSNSFSFFFFDYFLCLFPDNFELFLYRVIIFIRQPSLLKILILVIKLLTCIVLKPIWSNGQCLCFVYEFLCFFINRFECFLLGLVSFISQIFLSGSISLIYCLYNNFVGPWIDSPRFVFVFLFIFGILSPEFLNLFHMVFKFFSSFGSLF</sequence>
<keyword evidence="1" id="KW-0812">Transmembrane</keyword>
<organism evidence="2">
    <name type="scientific">Cacopsylla melanoneura</name>
    <dbReference type="NCBI Taxonomy" id="428564"/>
    <lineage>
        <taxon>Eukaryota</taxon>
        <taxon>Metazoa</taxon>
        <taxon>Ecdysozoa</taxon>
        <taxon>Arthropoda</taxon>
        <taxon>Hexapoda</taxon>
        <taxon>Insecta</taxon>
        <taxon>Pterygota</taxon>
        <taxon>Neoptera</taxon>
        <taxon>Paraneoptera</taxon>
        <taxon>Hemiptera</taxon>
        <taxon>Sternorrhyncha</taxon>
        <taxon>Psylloidea</taxon>
        <taxon>Psyllidae</taxon>
        <taxon>Psyllinae</taxon>
        <taxon>Cacopsylla</taxon>
    </lineage>
</organism>